<dbReference type="InterPro" id="IPR050204">
    <property type="entry name" value="AraC_XylS_family_regulators"/>
</dbReference>
<dbReference type="EMBL" id="CP065687">
    <property type="protein sequence ID" value="QPS46762.1"/>
    <property type="molecule type" value="Genomic_DNA"/>
</dbReference>
<dbReference type="Gene3D" id="1.25.40.10">
    <property type="entry name" value="Tetratricopeptide repeat domain"/>
    <property type="match status" value="1"/>
</dbReference>
<evidence type="ECO:0000313" key="6">
    <source>
        <dbReference type="Proteomes" id="UP000594943"/>
    </source>
</evidence>
<organism evidence="5 6">
    <name type="scientific">Burkholderia humptydooensis</name>
    <dbReference type="NCBI Taxonomy" id="430531"/>
    <lineage>
        <taxon>Bacteria</taxon>
        <taxon>Pseudomonadati</taxon>
        <taxon>Pseudomonadota</taxon>
        <taxon>Betaproteobacteria</taxon>
        <taxon>Burkholderiales</taxon>
        <taxon>Burkholderiaceae</taxon>
        <taxon>Burkholderia</taxon>
        <taxon>pseudomallei group</taxon>
    </lineage>
</organism>
<dbReference type="GO" id="GO:0043565">
    <property type="term" value="F:sequence-specific DNA binding"/>
    <property type="evidence" value="ECO:0007669"/>
    <property type="project" value="InterPro"/>
</dbReference>
<dbReference type="PANTHER" id="PTHR46796">
    <property type="entry name" value="HTH-TYPE TRANSCRIPTIONAL ACTIVATOR RHAS-RELATED"/>
    <property type="match status" value="1"/>
</dbReference>
<dbReference type="PROSITE" id="PS00041">
    <property type="entry name" value="HTH_ARAC_FAMILY_1"/>
    <property type="match status" value="1"/>
</dbReference>
<accession>A0A7T2U6W9</accession>
<dbReference type="Pfam" id="PF12833">
    <property type="entry name" value="HTH_18"/>
    <property type="match status" value="1"/>
</dbReference>
<dbReference type="PROSITE" id="PS01124">
    <property type="entry name" value="HTH_ARAC_FAMILY_2"/>
    <property type="match status" value="1"/>
</dbReference>
<evidence type="ECO:0000256" key="4">
    <source>
        <dbReference type="ARBA" id="ARBA00023163"/>
    </source>
</evidence>
<sequence length="483" mass="53028">MFSTLYFATAAALANPSSHDAYVARVLDGRFSEASALVAARCDGEPGGIAADVRDIHAYADIQLVLGRFEEAEETFRRAQKLLRESRDQTRVMTCRNASWQAFFQNRFGVAQAGFQRIADDRTASGEQKLESLIGACVVMHHLGRAEDAMAALDALDAAARDAVDSRWLQLARALRTDLLLQYQIGRTDALGDHVYWRSALADLPPAAFVDAGAGADEAAAGGPAVPLLRMRVGYMREVSALALGDHSALARIDAHVGWCAQRGIADYQRSVRLEAALAALAGHAPNVADAMIAPYRDAAARCGTHVRWTLDYLYCAAKVREQQGRIRESSALYARYALASVRHVRSDGAALAPALAIARCGTHAAAPSDDVSARLPGKYRRAYRYLMERLDQRDLSVREIAAHIDVTERALQAAFKTYLGLSPSELIRRQRMERIRGELLSDSPRTASVLEIASRWGIQHRSTLVNGYRRMFDEAPSQTFDR</sequence>
<evidence type="ECO:0000256" key="2">
    <source>
        <dbReference type="ARBA" id="ARBA00023125"/>
    </source>
</evidence>
<dbReference type="InterPro" id="IPR011990">
    <property type="entry name" value="TPR-like_helical_dom_sf"/>
</dbReference>
<dbReference type="SUPFAM" id="SSF48452">
    <property type="entry name" value="TPR-like"/>
    <property type="match status" value="1"/>
</dbReference>
<dbReference type="KEGG" id="bhg:I6G56_32560"/>
<dbReference type="InterPro" id="IPR018060">
    <property type="entry name" value="HTH_AraC"/>
</dbReference>
<dbReference type="FunFam" id="1.10.10.60:FF:000153">
    <property type="entry name" value="HTH-type transcriptional regulator EutR"/>
    <property type="match status" value="1"/>
</dbReference>
<keyword evidence="4" id="KW-0804">Transcription</keyword>
<accession>A0A7U4P969</accession>
<keyword evidence="3" id="KW-0010">Activator</keyword>
<dbReference type="SMART" id="SM00342">
    <property type="entry name" value="HTH_ARAC"/>
    <property type="match status" value="1"/>
</dbReference>
<gene>
    <name evidence="5" type="ORF">I6G56_32560</name>
</gene>
<protein>
    <submittedName>
        <fullName evidence="5">Helix-turn-helix transcriptional regulator</fullName>
    </submittedName>
</protein>
<dbReference type="Gene3D" id="1.10.10.60">
    <property type="entry name" value="Homeodomain-like"/>
    <property type="match status" value="1"/>
</dbReference>
<dbReference type="PANTHER" id="PTHR46796:SF12">
    <property type="entry name" value="HTH-TYPE DNA-BINDING TRANSCRIPTIONAL ACTIVATOR EUTR"/>
    <property type="match status" value="1"/>
</dbReference>
<keyword evidence="2" id="KW-0238">DNA-binding</keyword>
<dbReference type="Proteomes" id="UP000594943">
    <property type="component" value="Chromosome 2"/>
</dbReference>
<dbReference type="InterPro" id="IPR018062">
    <property type="entry name" value="HTH_AraC-typ_CS"/>
</dbReference>
<proteinExistence type="predicted"/>
<evidence type="ECO:0000256" key="1">
    <source>
        <dbReference type="ARBA" id="ARBA00023015"/>
    </source>
</evidence>
<name>A0A7U4P969_9BURK</name>
<dbReference type="GO" id="GO:0003700">
    <property type="term" value="F:DNA-binding transcription factor activity"/>
    <property type="evidence" value="ECO:0007669"/>
    <property type="project" value="InterPro"/>
</dbReference>
<dbReference type="RefSeq" id="WP_009915557.1">
    <property type="nucleotide sequence ID" value="NZ_CP013382.1"/>
</dbReference>
<evidence type="ECO:0000313" key="5">
    <source>
        <dbReference type="EMBL" id="QPS46762.1"/>
    </source>
</evidence>
<dbReference type="AlphaFoldDB" id="A0A7U4P969"/>
<evidence type="ECO:0000256" key="3">
    <source>
        <dbReference type="ARBA" id="ARBA00023159"/>
    </source>
</evidence>
<keyword evidence="1" id="KW-0805">Transcription regulation</keyword>
<reference evidence="5 6" key="1">
    <citation type="submission" date="2020-12" db="EMBL/GenBank/DDBJ databases">
        <title>FDA dAtabase for Regulatory Grade micrObial Sequences (FDA-ARGOS): Supporting development and validation of Infectious Disease Dx tests.</title>
        <authorList>
            <person name="Nelson B."/>
            <person name="Plummer A."/>
            <person name="Tallon L."/>
            <person name="Sadzewicz L."/>
            <person name="Zhao X."/>
            <person name="Boylan J."/>
            <person name="Ott S."/>
            <person name="Bowen H."/>
            <person name="Vavikolanu K."/>
            <person name="Mehta A."/>
            <person name="Aluvathingal J."/>
            <person name="Nadendla S."/>
            <person name="Myers T."/>
            <person name="Yan Y."/>
            <person name="Sichtig H."/>
        </authorList>
    </citation>
    <scope>NUCLEOTIDE SEQUENCE [LARGE SCALE GENOMIC DNA]</scope>
    <source>
        <strain evidence="5 6">FDAARGOS_899</strain>
    </source>
</reference>